<dbReference type="Pfam" id="PF06188">
    <property type="entry name" value="HrpE"/>
    <property type="match status" value="1"/>
</dbReference>
<gene>
    <name evidence="1" type="ORF">ACFPM8_08675</name>
</gene>
<dbReference type="RefSeq" id="WP_378997090.1">
    <property type="nucleotide sequence ID" value="NZ_JBHSMT010000013.1"/>
</dbReference>
<protein>
    <submittedName>
        <fullName evidence="1">HrpE/YscL family type III secretion apparatus protein</fullName>
    </submittedName>
</protein>
<evidence type="ECO:0000313" key="1">
    <source>
        <dbReference type="EMBL" id="MFC5474033.1"/>
    </source>
</evidence>
<dbReference type="Proteomes" id="UP001596045">
    <property type="component" value="Unassembled WGS sequence"/>
</dbReference>
<reference evidence="2" key="1">
    <citation type="journal article" date="2019" name="Int. J. Syst. Evol. Microbiol.">
        <title>The Global Catalogue of Microorganisms (GCM) 10K type strain sequencing project: providing services to taxonomists for standard genome sequencing and annotation.</title>
        <authorList>
            <consortium name="The Broad Institute Genomics Platform"/>
            <consortium name="The Broad Institute Genome Sequencing Center for Infectious Disease"/>
            <person name="Wu L."/>
            <person name="Ma J."/>
        </authorList>
    </citation>
    <scope>NUCLEOTIDE SEQUENCE [LARGE SCALE GENOMIC DNA]</scope>
    <source>
        <strain evidence="2">JCM 17066</strain>
    </source>
</reference>
<dbReference type="EMBL" id="JBHSMT010000013">
    <property type="protein sequence ID" value="MFC5474033.1"/>
    <property type="molecule type" value="Genomic_DNA"/>
</dbReference>
<proteinExistence type="predicted"/>
<evidence type="ECO:0000313" key="2">
    <source>
        <dbReference type="Proteomes" id="UP001596045"/>
    </source>
</evidence>
<name>A0ABW0M7P4_9BURK</name>
<accession>A0ABW0M7P4</accession>
<comment type="caution">
    <text evidence="1">The sequence shown here is derived from an EMBL/GenBank/DDBJ whole genome shotgun (WGS) entry which is preliminary data.</text>
</comment>
<organism evidence="1 2">
    <name type="scientific">Paraherbaspirillum soli</name>
    <dbReference type="NCBI Taxonomy" id="631222"/>
    <lineage>
        <taxon>Bacteria</taxon>
        <taxon>Pseudomonadati</taxon>
        <taxon>Pseudomonadota</taxon>
        <taxon>Betaproteobacteria</taxon>
        <taxon>Burkholderiales</taxon>
        <taxon>Oxalobacteraceae</taxon>
        <taxon>Paraherbaspirillum</taxon>
    </lineage>
</organism>
<dbReference type="InterPro" id="IPR009335">
    <property type="entry name" value="T3SS_HrpE/ATPase_suE"/>
</dbReference>
<keyword evidence="2" id="KW-1185">Reference proteome</keyword>
<sequence length="183" mass="19321">MRATAIAVTSDAAAAAAAIMEDAKAQAQALCEQASADAQAAVHEAERNTFEQAGNLLQSLEQRHAVLLDGAQQIVVDLAQGLFERLVAELTPRERIAAALRRLLVEAPPKLVAPTLRVHPDDVELLPPIDWALKADPGMTHGCCRLEADSGEWHVSFDAAVAALKSALSKAVAESSSDDEAGR</sequence>